<dbReference type="Proteomes" id="UP000075663">
    <property type="component" value="Unassembled WGS sequence"/>
</dbReference>
<organism evidence="1 2">
    <name type="scientific">Roseivirga seohaensis</name>
    <dbReference type="NCBI Taxonomy" id="1914963"/>
    <lineage>
        <taxon>Bacteria</taxon>
        <taxon>Pseudomonadati</taxon>
        <taxon>Bacteroidota</taxon>
        <taxon>Cytophagia</taxon>
        <taxon>Cytophagales</taxon>
        <taxon>Roseivirgaceae</taxon>
        <taxon>Roseivirga</taxon>
    </lineage>
</organism>
<name>A0A150Y198_9BACT</name>
<dbReference type="EMBL" id="LRPB01000012">
    <property type="protein sequence ID" value="KYG84708.1"/>
    <property type="molecule type" value="Genomic_DNA"/>
</dbReference>
<dbReference type="RefSeq" id="WP_062300605.1">
    <property type="nucleotide sequence ID" value="NZ_LRPB01000012.1"/>
</dbReference>
<comment type="caution">
    <text evidence="1">The sequence shown here is derived from an EMBL/GenBank/DDBJ whole genome shotgun (WGS) entry which is preliminary data.</text>
</comment>
<reference evidence="1 2" key="1">
    <citation type="submission" date="2016-01" db="EMBL/GenBank/DDBJ databases">
        <title>Genome sequencing of Roseivirga seohaensis SW-152.</title>
        <authorList>
            <person name="Selvaratnam C."/>
            <person name="Thevarajoo S."/>
            <person name="Goh K.M."/>
            <person name="Ee R."/>
            <person name="Chan K.-G."/>
            <person name="Chong C.S."/>
        </authorList>
    </citation>
    <scope>NUCLEOTIDE SEQUENCE [LARGE SCALE GENOMIC DNA]</scope>
    <source>
        <strain evidence="1 2">SW-152</strain>
    </source>
</reference>
<dbReference type="InterPro" id="IPR039498">
    <property type="entry name" value="NTP_transf_5"/>
</dbReference>
<evidence type="ECO:0000313" key="2">
    <source>
        <dbReference type="Proteomes" id="UP000075663"/>
    </source>
</evidence>
<accession>A0A150Y198</accession>
<evidence type="ECO:0008006" key="3">
    <source>
        <dbReference type="Google" id="ProtNLM"/>
    </source>
</evidence>
<dbReference type="Pfam" id="PF14907">
    <property type="entry name" value="NTP_transf_5"/>
    <property type="match status" value="1"/>
</dbReference>
<protein>
    <recommendedName>
        <fullName evidence="3">Nucleotidyltransferase</fullName>
    </recommendedName>
</protein>
<proteinExistence type="predicted"/>
<gene>
    <name evidence="1" type="ORF">AWW67_01300</name>
</gene>
<dbReference type="STRING" id="1914963.AWW67_01300"/>
<evidence type="ECO:0000313" key="1">
    <source>
        <dbReference type="EMBL" id="KYG84708.1"/>
    </source>
</evidence>
<sequence>MKKTGLFAECSSELKFFISLIEQQEKKNTDAKMEGINCDDFISFLSRHQVINYMSILMPVFRPNISEADYNKVSRLVEGEVFRQLELTHTLVNIVKLIYKSQINVLSFKGPVLSYELYESYGLKSSIDLDLLVKKEDVVAVEELLLSRGYMPEKLRLGKMPRLVWRLFRIFNYHGGYINLKKRQKIELHWKFFASERAFPKSTEEQFETLKPCVIAGETIFTLPKEDLFIYLAIHGSIHLWVRLKWLLDIRGLLNKYGNDMDWKYVLRESDRVDMRRAILLAVYLSNVFFDTIIPVEMKGQSNDKNLEKLVKRSVRNITGDFSPGSRLKYTQVIMLVKGRPLENLKGYTTLFFYYFTRPLVLGYKKVFN</sequence>
<dbReference type="AlphaFoldDB" id="A0A150Y198"/>